<dbReference type="EMBL" id="JPRP01000004">
    <property type="protein sequence ID" value="KFE97668.1"/>
    <property type="molecule type" value="Genomic_DNA"/>
</dbReference>
<keyword evidence="2" id="KW-1185">Reference proteome</keyword>
<proteinExistence type="predicted"/>
<evidence type="ECO:0000313" key="1">
    <source>
        <dbReference type="EMBL" id="KFE97668.1"/>
    </source>
</evidence>
<dbReference type="RefSeq" id="WP_034678936.1">
    <property type="nucleotide sequence ID" value="NZ_FPAP01000005.1"/>
</dbReference>
<accession>A0A085YZQ5</accession>
<dbReference type="AlphaFoldDB" id="A0A085YZQ5"/>
<evidence type="ECO:0000313" key="2">
    <source>
        <dbReference type="Proteomes" id="UP000028713"/>
    </source>
</evidence>
<dbReference type="InterPro" id="IPR008969">
    <property type="entry name" value="CarboxyPept-like_regulatory"/>
</dbReference>
<gene>
    <name evidence="1" type="ORF">IX39_17985</name>
</gene>
<dbReference type="Proteomes" id="UP000028713">
    <property type="component" value="Unassembled WGS sequence"/>
</dbReference>
<comment type="caution">
    <text evidence="1">The sequence shown here is derived from an EMBL/GenBank/DDBJ whole genome shotgun (WGS) entry which is preliminary data.</text>
</comment>
<dbReference type="STRING" id="236814.IX39_17985"/>
<sequence>MRPHTYPSQTTVAHSNEIVVSADSNIKIENEEPRKDNGNFVISGRIVDSENTKPIPSEISFITALKVYTTRTDKNGYYHLEIPKDILKYESLLEFAPNDYAYDKKMVIYTIQNLGKKQLIKLEYNGLDKMYGEISYGPPLATEKSLIIVEGKKLDYKIFNKSYSLYSNKYEVHYIPKEFVKFFTPKENIHDIYIVFIK</sequence>
<reference evidence="1 2" key="1">
    <citation type="submission" date="2014-07" db="EMBL/GenBank/DDBJ databases">
        <title>Genome of Chryseobacterium formosense LMG 24722.</title>
        <authorList>
            <person name="Pipes S.E."/>
            <person name="Stropko S.J."/>
            <person name="Newman J.D."/>
        </authorList>
    </citation>
    <scope>NUCLEOTIDE SEQUENCE [LARGE SCALE GENOMIC DNA]</scope>
    <source>
        <strain evidence="1 2">LMG 24722</strain>
    </source>
</reference>
<dbReference type="SUPFAM" id="SSF49464">
    <property type="entry name" value="Carboxypeptidase regulatory domain-like"/>
    <property type="match status" value="1"/>
</dbReference>
<protein>
    <submittedName>
        <fullName evidence="1">Uncharacterized protein</fullName>
    </submittedName>
</protein>
<dbReference type="OrthoDB" id="7432683at2"/>
<organism evidence="1 2">
    <name type="scientific">Chryseobacterium formosense</name>
    <dbReference type="NCBI Taxonomy" id="236814"/>
    <lineage>
        <taxon>Bacteria</taxon>
        <taxon>Pseudomonadati</taxon>
        <taxon>Bacteroidota</taxon>
        <taxon>Flavobacteriia</taxon>
        <taxon>Flavobacteriales</taxon>
        <taxon>Weeksellaceae</taxon>
        <taxon>Chryseobacterium group</taxon>
        <taxon>Chryseobacterium</taxon>
    </lineage>
</organism>
<name>A0A085YZQ5_9FLAO</name>